<comment type="caution">
    <text evidence="1">The sequence shown here is derived from an EMBL/GenBank/DDBJ whole genome shotgun (WGS) entry which is preliminary data.</text>
</comment>
<dbReference type="AlphaFoldDB" id="A0A4Q7B1P6"/>
<name>A0A4Q7B1P6_9GAMM</name>
<dbReference type="InterPro" id="IPR012675">
    <property type="entry name" value="Beta-grasp_dom_sf"/>
</dbReference>
<dbReference type="EMBL" id="SGSU01000009">
    <property type="protein sequence ID" value="RZG66937.1"/>
    <property type="molecule type" value="Genomic_DNA"/>
</dbReference>
<reference evidence="1 2" key="1">
    <citation type="submission" date="2019-02" db="EMBL/GenBank/DDBJ databases">
        <title>The Batch Genome Submission of Acinetobacter spp. strains.</title>
        <authorList>
            <person name="Qin J."/>
            <person name="Hu Y."/>
            <person name="Ye H."/>
            <person name="Wei L."/>
            <person name="Feng Y."/>
            <person name="Zong Z."/>
        </authorList>
    </citation>
    <scope>NUCLEOTIDE SEQUENCE [LARGE SCALE GENOMIC DNA]</scope>
    <source>
        <strain evidence="1 2">WCHABo060081</strain>
    </source>
</reference>
<dbReference type="Pfam" id="PF02597">
    <property type="entry name" value="ThiS"/>
    <property type="match status" value="1"/>
</dbReference>
<dbReference type="Gene3D" id="3.10.20.30">
    <property type="match status" value="1"/>
</dbReference>
<accession>A0A4Q7B1P6</accession>
<dbReference type="RefSeq" id="WP_130145850.1">
    <property type="nucleotide sequence ID" value="NZ_SGSU01000009.1"/>
</dbReference>
<dbReference type="InterPro" id="IPR003749">
    <property type="entry name" value="ThiS/MoaD-like"/>
</dbReference>
<dbReference type="InterPro" id="IPR016155">
    <property type="entry name" value="Mopterin_synth/thiamin_S_b"/>
</dbReference>
<evidence type="ECO:0000313" key="1">
    <source>
        <dbReference type="EMBL" id="RZG66937.1"/>
    </source>
</evidence>
<gene>
    <name evidence="1" type="ORF">EXE25_09670</name>
</gene>
<proteinExistence type="predicted"/>
<dbReference type="SUPFAM" id="SSF54285">
    <property type="entry name" value="MoaD/ThiS"/>
    <property type="match status" value="1"/>
</dbReference>
<organism evidence="1 2">
    <name type="scientific">Acinetobacter bouvetii</name>
    <dbReference type="NCBI Taxonomy" id="202951"/>
    <lineage>
        <taxon>Bacteria</taxon>
        <taxon>Pseudomonadati</taxon>
        <taxon>Pseudomonadota</taxon>
        <taxon>Gammaproteobacteria</taxon>
        <taxon>Moraxellales</taxon>
        <taxon>Moraxellaceae</taxon>
        <taxon>Acinetobacter</taxon>
    </lineage>
</organism>
<dbReference type="CDD" id="cd17040">
    <property type="entry name" value="Ubl_MoaD_like"/>
    <property type="match status" value="1"/>
</dbReference>
<dbReference type="STRING" id="202951.GCA_001485025_00645"/>
<evidence type="ECO:0000313" key="2">
    <source>
        <dbReference type="Proteomes" id="UP000293483"/>
    </source>
</evidence>
<dbReference type="Proteomes" id="UP000293483">
    <property type="component" value="Unassembled WGS sequence"/>
</dbReference>
<sequence length="88" mass="9567">MEAQFINPITVKIESYGAIERQLPHDLSVQCETDSFVSEVLHQIIQQYPSAISLLERCACAVGEDIVHRNAVLTSDSTLVLLSPVAGG</sequence>
<protein>
    <submittedName>
        <fullName evidence="1">MoaD/ThiS family protein</fullName>
    </submittedName>
</protein>